<dbReference type="NCBIfam" id="NF002114">
    <property type="entry name" value="PRK00951.2-4"/>
    <property type="match status" value="1"/>
</dbReference>
<dbReference type="Proteomes" id="UP000789803">
    <property type="component" value="Unassembled WGS sequence"/>
</dbReference>
<dbReference type="RefSeq" id="WP_229932151.1">
    <property type="nucleotide sequence ID" value="NZ_CAJHOF010000002.1"/>
</dbReference>
<dbReference type="PROSITE" id="PS00955">
    <property type="entry name" value="IGP_DEHYDRATASE_2"/>
    <property type="match status" value="1"/>
</dbReference>
<organism evidence="7 8">
    <name type="scientific">Campylobacter majalis</name>
    <dbReference type="NCBI Taxonomy" id="2790656"/>
    <lineage>
        <taxon>Bacteria</taxon>
        <taxon>Pseudomonadati</taxon>
        <taxon>Campylobacterota</taxon>
        <taxon>Epsilonproteobacteria</taxon>
        <taxon>Campylobacterales</taxon>
        <taxon>Campylobacteraceae</taxon>
        <taxon>Campylobacter</taxon>
    </lineage>
</organism>
<dbReference type="EMBL" id="CAJHOF010000002">
    <property type="protein sequence ID" value="CAD7287454.1"/>
    <property type="molecule type" value="Genomic_DNA"/>
</dbReference>
<comment type="catalytic activity">
    <reaction evidence="5 6">
        <text>D-erythro-1-(imidazol-4-yl)glycerol 3-phosphate = 3-(imidazol-4-yl)-2-oxopropyl phosphate + H2O</text>
        <dbReference type="Rhea" id="RHEA:11040"/>
        <dbReference type="ChEBI" id="CHEBI:15377"/>
        <dbReference type="ChEBI" id="CHEBI:57766"/>
        <dbReference type="ChEBI" id="CHEBI:58278"/>
        <dbReference type="EC" id="4.2.1.19"/>
    </reaction>
</comment>
<dbReference type="PANTHER" id="PTHR23133:SF2">
    <property type="entry name" value="IMIDAZOLEGLYCEROL-PHOSPHATE DEHYDRATASE"/>
    <property type="match status" value="1"/>
</dbReference>
<dbReference type="PANTHER" id="PTHR23133">
    <property type="entry name" value="IMIDAZOLEGLYCEROL-PHOSPHATE DEHYDRATASE HIS7"/>
    <property type="match status" value="1"/>
</dbReference>
<dbReference type="Gene3D" id="3.30.230.40">
    <property type="entry name" value="Imidazole glycerol phosphate dehydratase, domain 1"/>
    <property type="match status" value="2"/>
</dbReference>
<keyword evidence="4 5" id="KW-0456">Lyase</keyword>
<evidence type="ECO:0000256" key="2">
    <source>
        <dbReference type="ARBA" id="ARBA00022605"/>
    </source>
</evidence>
<evidence type="ECO:0000256" key="1">
    <source>
        <dbReference type="ARBA" id="ARBA00005047"/>
    </source>
</evidence>
<dbReference type="InterPro" id="IPR020565">
    <property type="entry name" value="ImidazoleglycerP_deHydtase_CS"/>
</dbReference>
<keyword evidence="5" id="KW-0963">Cytoplasm</keyword>
<evidence type="ECO:0000313" key="8">
    <source>
        <dbReference type="Proteomes" id="UP000789803"/>
    </source>
</evidence>
<evidence type="ECO:0000256" key="3">
    <source>
        <dbReference type="ARBA" id="ARBA00023102"/>
    </source>
</evidence>
<dbReference type="Pfam" id="PF00475">
    <property type="entry name" value="IGPD"/>
    <property type="match status" value="1"/>
</dbReference>
<proteinExistence type="inferred from homology"/>
<dbReference type="EC" id="4.2.1.19" evidence="5 6"/>
<keyword evidence="2 5" id="KW-0028">Amino-acid biosynthesis</keyword>
<evidence type="ECO:0000256" key="5">
    <source>
        <dbReference type="HAMAP-Rule" id="MF_00076"/>
    </source>
</evidence>
<dbReference type="InterPro" id="IPR020568">
    <property type="entry name" value="Ribosomal_Su5_D2-typ_SF"/>
</dbReference>
<keyword evidence="3 5" id="KW-0368">Histidine biosynthesis</keyword>
<accession>A0ABN7K4L0</accession>
<comment type="subcellular location">
    <subcellularLocation>
        <location evidence="5 6">Cytoplasm</location>
    </subcellularLocation>
</comment>
<name>A0ABN7K4L0_9BACT</name>
<comment type="similarity">
    <text evidence="5 6">Belongs to the imidazoleglycerol-phosphate dehydratase family.</text>
</comment>
<evidence type="ECO:0000256" key="6">
    <source>
        <dbReference type="RuleBase" id="RU000599"/>
    </source>
</evidence>
<reference evidence="7 8" key="1">
    <citation type="submission" date="2020-11" db="EMBL/GenBank/DDBJ databases">
        <authorList>
            <person name="Peeters C."/>
        </authorList>
    </citation>
    <scope>NUCLEOTIDE SEQUENCE [LARGE SCALE GENOMIC DNA]</scope>
    <source>
        <strain evidence="7 8">LMG 7974</strain>
    </source>
</reference>
<dbReference type="InterPro" id="IPR000807">
    <property type="entry name" value="ImidazoleglycerolP_deHydtase"/>
</dbReference>
<comment type="caution">
    <text evidence="7">The sequence shown here is derived from an EMBL/GenBank/DDBJ whole genome shotgun (WGS) entry which is preliminary data.</text>
</comment>
<dbReference type="PROSITE" id="PS00954">
    <property type="entry name" value="IGP_DEHYDRATASE_1"/>
    <property type="match status" value="1"/>
</dbReference>
<gene>
    <name evidence="5 7" type="primary">hisB</name>
    <name evidence="7" type="ORF">LMG7974_00333</name>
</gene>
<dbReference type="GO" id="GO:0004424">
    <property type="term" value="F:imidazoleglycerol-phosphate dehydratase activity"/>
    <property type="evidence" value="ECO:0007669"/>
    <property type="project" value="UniProtKB-EC"/>
</dbReference>
<dbReference type="CDD" id="cd07914">
    <property type="entry name" value="IGPD"/>
    <property type="match status" value="1"/>
</dbReference>
<comment type="pathway">
    <text evidence="1 5 6">Amino-acid biosynthesis; L-histidine biosynthesis; L-histidine from 5-phospho-alpha-D-ribose 1-diphosphate: step 6/9.</text>
</comment>
<evidence type="ECO:0000256" key="4">
    <source>
        <dbReference type="ARBA" id="ARBA00023239"/>
    </source>
</evidence>
<evidence type="ECO:0000313" key="7">
    <source>
        <dbReference type="EMBL" id="CAD7287454.1"/>
    </source>
</evidence>
<dbReference type="HAMAP" id="MF_00076">
    <property type="entry name" value="HisB"/>
    <property type="match status" value="1"/>
</dbReference>
<keyword evidence="8" id="KW-1185">Reference proteome</keyword>
<sequence length="195" mass="21706">MKQDRVSINRTTKETDIKASLKLYSGEISHINTGIGFFNHMLEALAKHSLISFDVECKGDLDVDFHHSVEDVGIVLGQLLRDVLYPTNNIERYGDSVVVMDEAAVSCALDLSNRAFLVYENFSEIGKVGEFDVELVEEFFKAFAFNAGITLHLTKMRGKNTHHVIEATFKAVAVALRRALKQNELIGMPSTKGSL</sequence>
<protein>
    <recommendedName>
        <fullName evidence="5 6">Imidazoleglycerol-phosphate dehydratase</fullName>
        <shortName evidence="5">IGPD</shortName>
        <ecNumber evidence="5 6">4.2.1.19</ecNumber>
    </recommendedName>
</protein>
<dbReference type="InterPro" id="IPR038494">
    <property type="entry name" value="IGPD_sf"/>
</dbReference>
<dbReference type="SUPFAM" id="SSF54211">
    <property type="entry name" value="Ribosomal protein S5 domain 2-like"/>
    <property type="match status" value="2"/>
</dbReference>